<name>A0ABM9DF23_9HYPH</name>
<proteinExistence type="predicted"/>
<dbReference type="EMBL" id="CAKXZS010000003">
    <property type="protein sequence ID" value="CAH2394929.1"/>
    <property type="molecule type" value="Genomic_DNA"/>
</dbReference>
<evidence type="ECO:0000313" key="1">
    <source>
        <dbReference type="EMBL" id="CAH2394929.1"/>
    </source>
</evidence>
<keyword evidence="2" id="KW-1185">Reference proteome</keyword>
<organism evidence="1 2">
    <name type="scientific">Mesorhizobium ventifaucium</name>
    <dbReference type="NCBI Taxonomy" id="666020"/>
    <lineage>
        <taxon>Bacteria</taxon>
        <taxon>Pseudomonadati</taxon>
        <taxon>Pseudomonadota</taxon>
        <taxon>Alphaproteobacteria</taxon>
        <taxon>Hyphomicrobiales</taxon>
        <taxon>Phyllobacteriaceae</taxon>
        <taxon>Mesorhizobium</taxon>
    </lineage>
</organism>
<evidence type="ECO:0008006" key="3">
    <source>
        <dbReference type="Google" id="ProtNLM"/>
    </source>
</evidence>
<comment type="caution">
    <text evidence="1">The sequence shown here is derived from an EMBL/GenBank/DDBJ whole genome shotgun (WGS) entry which is preliminary data.</text>
</comment>
<reference evidence="1" key="1">
    <citation type="submission" date="2022-03" db="EMBL/GenBank/DDBJ databases">
        <authorList>
            <person name="Brunel B."/>
        </authorList>
    </citation>
    <scope>NUCLEOTIDE SEQUENCE</scope>
    <source>
        <strain evidence="1">STM4922sample</strain>
    </source>
</reference>
<gene>
    <name evidence="1" type="ORF">MES4922_110316</name>
</gene>
<dbReference type="Proteomes" id="UP001152604">
    <property type="component" value="Unassembled WGS sequence"/>
</dbReference>
<sequence length="63" mass="6800">MGGGTRLLVEDTPEGVLLRSAPALAATRFEDVFASLPHSGRPKTLEEMDAGVLAEARRRHARD</sequence>
<accession>A0ABM9DF23</accession>
<evidence type="ECO:0000313" key="2">
    <source>
        <dbReference type="Proteomes" id="UP001152604"/>
    </source>
</evidence>
<protein>
    <recommendedName>
        <fullName evidence="3">AbrB/MazE/SpoVT family DNA-binding domain-containing protein</fullName>
    </recommendedName>
</protein>